<gene>
    <name evidence="2" type="ORF">SCF082_LOCUS53454</name>
</gene>
<evidence type="ECO:0000313" key="2">
    <source>
        <dbReference type="EMBL" id="CAK9115507.1"/>
    </source>
</evidence>
<sequence length="104" mass="10960">MAGHLHMVSHRALYIVQLGSTRSSAGRFSCLWTSADLVQDGSDVSFSSSDFGFAKLVSILAFFASVETRVSVGLIPEIPDPNRSHTSSALGAGMAGPPKSKHVL</sequence>
<protein>
    <submittedName>
        <fullName evidence="2">Uncharacterized protein</fullName>
    </submittedName>
</protein>
<evidence type="ECO:0000256" key="1">
    <source>
        <dbReference type="SAM" id="MobiDB-lite"/>
    </source>
</evidence>
<proteinExistence type="predicted"/>
<name>A0ABP0SSU3_9DINO</name>
<reference evidence="2 3" key="1">
    <citation type="submission" date="2024-02" db="EMBL/GenBank/DDBJ databases">
        <authorList>
            <person name="Chen Y."/>
            <person name="Shah S."/>
            <person name="Dougan E. K."/>
            <person name="Thang M."/>
            <person name="Chan C."/>
        </authorList>
    </citation>
    <scope>NUCLEOTIDE SEQUENCE [LARGE SCALE GENOMIC DNA]</scope>
</reference>
<accession>A0ABP0SSU3</accession>
<organism evidence="2 3">
    <name type="scientific">Durusdinium trenchii</name>
    <dbReference type="NCBI Taxonomy" id="1381693"/>
    <lineage>
        <taxon>Eukaryota</taxon>
        <taxon>Sar</taxon>
        <taxon>Alveolata</taxon>
        <taxon>Dinophyceae</taxon>
        <taxon>Suessiales</taxon>
        <taxon>Symbiodiniaceae</taxon>
        <taxon>Durusdinium</taxon>
    </lineage>
</organism>
<feature type="region of interest" description="Disordered" evidence="1">
    <location>
        <begin position="77"/>
        <end position="104"/>
    </location>
</feature>
<keyword evidence="3" id="KW-1185">Reference proteome</keyword>
<evidence type="ECO:0000313" key="3">
    <source>
        <dbReference type="Proteomes" id="UP001642464"/>
    </source>
</evidence>
<dbReference type="EMBL" id="CAXAMM010044650">
    <property type="protein sequence ID" value="CAK9115507.1"/>
    <property type="molecule type" value="Genomic_DNA"/>
</dbReference>
<comment type="caution">
    <text evidence="2">The sequence shown here is derived from an EMBL/GenBank/DDBJ whole genome shotgun (WGS) entry which is preliminary data.</text>
</comment>
<dbReference type="Proteomes" id="UP001642464">
    <property type="component" value="Unassembled WGS sequence"/>
</dbReference>